<comment type="cofactor">
    <cofactor evidence="5">
        <name>Mg(2+)</name>
        <dbReference type="ChEBI" id="CHEBI:18420"/>
    </cofactor>
</comment>
<evidence type="ECO:0000313" key="7">
    <source>
        <dbReference type="EMBL" id="EPF30907.1"/>
    </source>
</evidence>
<feature type="domain" description="dUTPase-like" evidence="6">
    <location>
        <begin position="36"/>
        <end position="167"/>
    </location>
</feature>
<dbReference type="Pfam" id="PF00692">
    <property type="entry name" value="dUTPase"/>
    <property type="match status" value="1"/>
</dbReference>
<evidence type="ECO:0000256" key="1">
    <source>
        <dbReference type="ARBA" id="ARBA00006581"/>
    </source>
</evidence>
<dbReference type="GO" id="GO:0046081">
    <property type="term" value="P:dUTP catabolic process"/>
    <property type="evidence" value="ECO:0007669"/>
    <property type="project" value="InterPro"/>
</dbReference>
<comment type="similarity">
    <text evidence="1 5">Belongs to the dUTPase family.</text>
</comment>
<comment type="pathway">
    <text evidence="5">Pyrimidine metabolism; dUMP biosynthesis; dUMP from dCTP (dUTP route): step 2/2.</text>
</comment>
<dbReference type="PANTHER" id="PTHR11241:SF0">
    <property type="entry name" value="DEOXYURIDINE 5'-TRIPHOSPHATE NUCLEOTIDOHYDROLASE"/>
    <property type="match status" value="1"/>
</dbReference>
<reference evidence="7 8" key="1">
    <citation type="submission" date="2013-04" db="EMBL/GenBank/DDBJ databases">
        <title>The Genome Sequence of Treponema maltophilum ATCC 51939.</title>
        <authorList>
            <consortium name="The Broad Institute Genomics Platform"/>
            <person name="Earl A."/>
            <person name="Ward D."/>
            <person name="Feldgarden M."/>
            <person name="Gevers D."/>
            <person name="Leonetti C."/>
            <person name="Blanton J.M."/>
            <person name="Dewhirst F.E."/>
            <person name="Izard J."/>
            <person name="Walker B."/>
            <person name="Young S."/>
            <person name="Zeng Q."/>
            <person name="Gargeya S."/>
            <person name="Fitzgerald M."/>
            <person name="Haas B."/>
            <person name="Abouelleil A."/>
            <person name="Allen A.W."/>
            <person name="Alvarado L."/>
            <person name="Arachchi H.M."/>
            <person name="Berlin A.M."/>
            <person name="Chapman S.B."/>
            <person name="Gainer-Dewar J."/>
            <person name="Goldberg J."/>
            <person name="Griggs A."/>
            <person name="Gujja S."/>
            <person name="Hansen M."/>
            <person name="Howarth C."/>
            <person name="Imamovic A."/>
            <person name="Ireland A."/>
            <person name="Larimer J."/>
            <person name="McCowan C."/>
            <person name="Murphy C."/>
            <person name="Pearson M."/>
            <person name="Poon T.W."/>
            <person name="Priest M."/>
            <person name="Roberts A."/>
            <person name="Saif S."/>
            <person name="Shea T."/>
            <person name="Sisk P."/>
            <person name="Sykes S."/>
            <person name="Wortman J."/>
            <person name="Nusbaum C."/>
            <person name="Birren B."/>
        </authorList>
    </citation>
    <scope>NUCLEOTIDE SEQUENCE [LARGE SCALE GENOMIC DNA]</scope>
    <source>
        <strain evidence="7 8">ATCC 51939</strain>
    </source>
</reference>
<dbReference type="GO" id="GO:0006226">
    <property type="term" value="P:dUMP biosynthetic process"/>
    <property type="evidence" value="ECO:0007669"/>
    <property type="project" value="UniProtKB-UniRule"/>
</dbReference>
<dbReference type="InterPro" id="IPR029054">
    <property type="entry name" value="dUTPase-like"/>
</dbReference>
<dbReference type="InterPro" id="IPR008181">
    <property type="entry name" value="dUTPase"/>
</dbReference>
<comment type="caution">
    <text evidence="5">Lacks conserved residue(s) required for the propagation of feature annotation.</text>
</comment>
<keyword evidence="5" id="KW-0460">Magnesium</keyword>
<dbReference type="Gene3D" id="2.70.40.10">
    <property type="match status" value="1"/>
</dbReference>
<dbReference type="SUPFAM" id="SSF51283">
    <property type="entry name" value="dUTPase-like"/>
    <property type="match status" value="1"/>
</dbReference>
<name>S3KF98_TREMA</name>
<comment type="caution">
    <text evidence="7">The sequence shown here is derived from an EMBL/GenBank/DDBJ whole genome shotgun (WGS) entry which is preliminary data.</text>
</comment>
<dbReference type="EC" id="3.6.1.23" evidence="5"/>
<keyword evidence="5" id="KW-0479">Metal-binding</keyword>
<feature type="binding site" evidence="5">
    <location>
        <begin position="105"/>
        <end position="107"/>
    </location>
    <ligand>
        <name>substrate</name>
    </ligand>
</feature>
<dbReference type="GO" id="GO:0000287">
    <property type="term" value="F:magnesium ion binding"/>
    <property type="evidence" value="ECO:0007669"/>
    <property type="project" value="UniProtKB-UniRule"/>
</dbReference>
<dbReference type="EMBL" id="ATFF01000006">
    <property type="protein sequence ID" value="EPF30907.1"/>
    <property type="molecule type" value="Genomic_DNA"/>
</dbReference>
<organism evidence="7 8">
    <name type="scientific">Treponema maltophilum ATCC 51939</name>
    <dbReference type="NCBI Taxonomy" id="1125699"/>
    <lineage>
        <taxon>Bacteria</taxon>
        <taxon>Pseudomonadati</taxon>
        <taxon>Spirochaetota</taxon>
        <taxon>Spirochaetia</taxon>
        <taxon>Spirochaetales</taxon>
        <taxon>Treponemataceae</taxon>
        <taxon>Treponema</taxon>
    </lineage>
</organism>
<evidence type="ECO:0000256" key="4">
    <source>
        <dbReference type="ARBA" id="ARBA00047686"/>
    </source>
</evidence>
<dbReference type="STRING" id="1125699.HMPREF9194_01233"/>
<protein>
    <recommendedName>
        <fullName evidence="5">Deoxyuridine 5'-triphosphate nucleotidohydrolase</fullName>
        <shortName evidence="5">dUTPase</shortName>
        <ecNumber evidence="5">3.6.1.23</ecNumber>
    </recommendedName>
    <alternativeName>
        <fullName evidence="5">dUTP pyrophosphatase</fullName>
    </alternativeName>
</protein>
<feature type="binding site" evidence="5">
    <location>
        <begin position="88"/>
        <end position="90"/>
    </location>
    <ligand>
        <name>substrate</name>
    </ligand>
</feature>
<dbReference type="GO" id="GO:0004170">
    <property type="term" value="F:dUTP diphosphatase activity"/>
    <property type="evidence" value="ECO:0007669"/>
    <property type="project" value="UniProtKB-UniRule"/>
</dbReference>
<dbReference type="InterPro" id="IPR033704">
    <property type="entry name" value="dUTPase_trimeric"/>
</dbReference>
<accession>S3KF98</accession>
<keyword evidence="3 5" id="KW-0546">Nucleotide metabolism</keyword>
<dbReference type="PANTHER" id="PTHR11241">
    <property type="entry name" value="DEOXYURIDINE 5'-TRIPHOSPHATE NUCLEOTIDOHYDROLASE"/>
    <property type="match status" value="1"/>
</dbReference>
<dbReference type="AlphaFoldDB" id="S3KF98"/>
<comment type="catalytic activity">
    <reaction evidence="4 5">
        <text>dUTP + H2O = dUMP + diphosphate + H(+)</text>
        <dbReference type="Rhea" id="RHEA:10248"/>
        <dbReference type="ChEBI" id="CHEBI:15377"/>
        <dbReference type="ChEBI" id="CHEBI:15378"/>
        <dbReference type="ChEBI" id="CHEBI:33019"/>
        <dbReference type="ChEBI" id="CHEBI:61555"/>
        <dbReference type="ChEBI" id="CHEBI:246422"/>
        <dbReference type="EC" id="3.6.1.23"/>
    </reaction>
</comment>
<evidence type="ECO:0000259" key="6">
    <source>
        <dbReference type="Pfam" id="PF00692"/>
    </source>
</evidence>
<dbReference type="HOGENOM" id="CLU_068508_1_0_12"/>
<dbReference type="NCBIfam" id="TIGR00576">
    <property type="entry name" value="dut"/>
    <property type="match status" value="1"/>
</dbReference>
<keyword evidence="2 5" id="KW-0378">Hydrolase</keyword>
<dbReference type="PATRIC" id="fig|1125699.3.peg.1252"/>
<sequence>MPGMNDKNNKSDMNGIHTDCADTGCVAVKCIVSEGASLPSYESSEAAGADVRACLKEPLCIPSGSWAAVPTGLFFEIPSGFEIQVRPRSGLAAKHGISLLNAPGTIDSDYRGEVKILLINHGKTDFTIRNGDRIAQLVVASVVQAKFCAAESLSETVRGSGGFGSTGV</sequence>
<dbReference type="UniPathway" id="UPA00610">
    <property type="reaction ID" value="UER00666"/>
</dbReference>
<proteinExistence type="inferred from homology"/>
<dbReference type="CDD" id="cd07557">
    <property type="entry name" value="trimeric_dUTPase"/>
    <property type="match status" value="1"/>
</dbReference>
<dbReference type="HAMAP" id="MF_00116">
    <property type="entry name" value="dUTPase_bact"/>
    <property type="match status" value="1"/>
</dbReference>
<dbReference type="eggNOG" id="COG0756">
    <property type="taxonomic scope" value="Bacteria"/>
</dbReference>
<dbReference type="InterPro" id="IPR036157">
    <property type="entry name" value="dUTPase-like_sf"/>
</dbReference>
<evidence type="ECO:0000313" key="8">
    <source>
        <dbReference type="Proteomes" id="UP000014541"/>
    </source>
</evidence>
<comment type="function">
    <text evidence="5">This enzyme is involved in nucleotide metabolism: it produces dUMP, the immediate precursor of thymidine nucleotides and it decreases the intracellular concentration of dUTP so that uracil cannot be incorporated into DNA.</text>
</comment>
<gene>
    <name evidence="5" type="primary">dut</name>
    <name evidence="7" type="ORF">HMPREF9194_01233</name>
</gene>
<dbReference type="Proteomes" id="UP000014541">
    <property type="component" value="Unassembled WGS sequence"/>
</dbReference>
<feature type="binding site" evidence="5">
    <location>
        <position position="101"/>
    </location>
    <ligand>
        <name>substrate</name>
    </ligand>
</feature>
<evidence type="ECO:0000256" key="3">
    <source>
        <dbReference type="ARBA" id="ARBA00023080"/>
    </source>
</evidence>
<dbReference type="NCBIfam" id="NF001862">
    <property type="entry name" value="PRK00601.1"/>
    <property type="match status" value="1"/>
</dbReference>
<keyword evidence="8" id="KW-1185">Reference proteome</keyword>
<evidence type="ECO:0000256" key="2">
    <source>
        <dbReference type="ARBA" id="ARBA00022801"/>
    </source>
</evidence>
<evidence type="ECO:0000256" key="5">
    <source>
        <dbReference type="HAMAP-Rule" id="MF_00116"/>
    </source>
</evidence>